<dbReference type="AlphaFoldDB" id="A0A4S8M7T0"/>
<evidence type="ECO:0000313" key="1">
    <source>
        <dbReference type="EMBL" id="THU98220.1"/>
    </source>
</evidence>
<evidence type="ECO:0000313" key="2">
    <source>
        <dbReference type="Proteomes" id="UP000297245"/>
    </source>
</evidence>
<protein>
    <submittedName>
        <fullName evidence="1">Uncharacterized protein</fullName>
    </submittedName>
</protein>
<name>A0A4S8M7T0_DENBC</name>
<organism evidence="1 2">
    <name type="scientific">Dendrothele bispora (strain CBS 962.96)</name>
    <dbReference type="NCBI Taxonomy" id="1314807"/>
    <lineage>
        <taxon>Eukaryota</taxon>
        <taxon>Fungi</taxon>
        <taxon>Dikarya</taxon>
        <taxon>Basidiomycota</taxon>
        <taxon>Agaricomycotina</taxon>
        <taxon>Agaricomycetes</taxon>
        <taxon>Agaricomycetidae</taxon>
        <taxon>Agaricales</taxon>
        <taxon>Agaricales incertae sedis</taxon>
        <taxon>Dendrothele</taxon>
    </lineage>
</organism>
<dbReference type="Proteomes" id="UP000297245">
    <property type="component" value="Unassembled WGS sequence"/>
</dbReference>
<proteinExistence type="predicted"/>
<keyword evidence="2" id="KW-1185">Reference proteome</keyword>
<dbReference type="EMBL" id="ML179140">
    <property type="protein sequence ID" value="THU98220.1"/>
    <property type="molecule type" value="Genomic_DNA"/>
</dbReference>
<sequence length="271" mass="30288">MEALSILELPTCANIDVPFRLVLFGGSIGKDLEDGQDSKGPLAMVVAIYKALSFFPSSLEDKPPSVRYVVDEISPLPHVLRPEVGWGLKLEMGESLQILNFEKARKILKDSSFGEGSLGFELGLEIYYAQECTASEAKWTRKNQNHSNLELSHNENFLTLKTTLRITKKRRNSTFLTYFVLFVVRGRPGVRSTALVWRRQELPTTPVLNIDSSVLTRRPGGSIRILLKDPELVEIATLPSTTSTGEECVRVYKRTNVYDVTMPGDSEPLGK</sequence>
<reference evidence="1 2" key="1">
    <citation type="journal article" date="2019" name="Nat. Ecol. Evol.">
        <title>Megaphylogeny resolves global patterns of mushroom evolution.</title>
        <authorList>
            <person name="Varga T."/>
            <person name="Krizsan K."/>
            <person name="Foldi C."/>
            <person name="Dima B."/>
            <person name="Sanchez-Garcia M."/>
            <person name="Sanchez-Ramirez S."/>
            <person name="Szollosi G.J."/>
            <person name="Szarkandi J.G."/>
            <person name="Papp V."/>
            <person name="Albert L."/>
            <person name="Andreopoulos W."/>
            <person name="Angelini C."/>
            <person name="Antonin V."/>
            <person name="Barry K.W."/>
            <person name="Bougher N.L."/>
            <person name="Buchanan P."/>
            <person name="Buyck B."/>
            <person name="Bense V."/>
            <person name="Catcheside P."/>
            <person name="Chovatia M."/>
            <person name="Cooper J."/>
            <person name="Damon W."/>
            <person name="Desjardin D."/>
            <person name="Finy P."/>
            <person name="Geml J."/>
            <person name="Haridas S."/>
            <person name="Hughes K."/>
            <person name="Justo A."/>
            <person name="Karasinski D."/>
            <person name="Kautmanova I."/>
            <person name="Kiss B."/>
            <person name="Kocsube S."/>
            <person name="Kotiranta H."/>
            <person name="LaButti K.M."/>
            <person name="Lechner B.E."/>
            <person name="Liimatainen K."/>
            <person name="Lipzen A."/>
            <person name="Lukacs Z."/>
            <person name="Mihaltcheva S."/>
            <person name="Morgado L.N."/>
            <person name="Niskanen T."/>
            <person name="Noordeloos M.E."/>
            <person name="Ohm R.A."/>
            <person name="Ortiz-Santana B."/>
            <person name="Ovrebo C."/>
            <person name="Racz N."/>
            <person name="Riley R."/>
            <person name="Savchenko A."/>
            <person name="Shiryaev A."/>
            <person name="Soop K."/>
            <person name="Spirin V."/>
            <person name="Szebenyi C."/>
            <person name="Tomsovsky M."/>
            <person name="Tulloss R.E."/>
            <person name="Uehling J."/>
            <person name="Grigoriev I.V."/>
            <person name="Vagvolgyi C."/>
            <person name="Papp T."/>
            <person name="Martin F.M."/>
            <person name="Miettinen O."/>
            <person name="Hibbett D.S."/>
            <person name="Nagy L.G."/>
        </authorList>
    </citation>
    <scope>NUCLEOTIDE SEQUENCE [LARGE SCALE GENOMIC DNA]</scope>
    <source>
        <strain evidence="1 2">CBS 962.96</strain>
    </source>
</reference>
<accession>A0A4S8M7T0</accession>
<gene>
    <name evidence="1" type="ORF">K435DRAFT_795876</name>
</gene>